<evidence type="ECO:0000313" key="2">
    <source>
        <dbReference type="Proteomes" id="UP000046395"/>
    </source>
</evidence>
<keyword evidence="2" id="KW-1185">Reference proteome</keyword>
<dbReference type="Proteomes" id="UP000046395">
    <property type="component" value="Unassembled WGS sequence"/>
</dbReference>
<keyword evidence="1" id="KW-1133">Transmembrane helix</keyword>
<proteinExistence type="predicted"/>
<accession>A0A5S6QEY2</accession>
<keyword evidence="1" id="KW-0812">Transmembrane</keyword>
<dbReference type="AlphaFoldDB" id="A0A5S6QEY2"/>
<name>A0A5S6QEY2_TRIMR</name>
<reference evidence="3" key="1">
    <citation type="submission" date="2019-12" db="UniProtKB">
        <authorList>
            <consortium name="WormBaseParasite"/>
        </authorList>
    </citation>
    <scope>IDENTIFICATION</scope>
</reference>
<feature type="transmembrane region" description="Helical" evidence="1">
    <location>
        <begin position="66"/>
        <end position="88"/>
    </location>
</feature>
<evidence type="ECO:0000313" key="3">
    <source>
        <dbReference type="WBParaSite" id="TMUE_1000005778.1"/>
    </source>
</evidence>
<keyword evidence="1" id="KW-0472">Membrane</keyword>
<protein>
    <submittedName>
        <fullName evidence="3">Uncharacterized protein</fullName>
    </submittedName>
</protein>
<organism evidence="2 3">
    <name type="scientific">Trichuris muris</name>
    <name type="common">Mouse whipworm</name>
    <dbReference type="NCBI Taxonomy" id="70415"/>
    <lineage>
        <taxon>Eukaryota</taxon>
        <taxon>Metazoa</taxon>
        <taxon>Ecdysozoa</taxon>
        <taxon>Nematoda</taxon>
        <taxon>Enoplea</taxon>
        <taxon>Dorylaimia</taxon>
        <taxon>Trichinellida</taxon>
        <taxon>Trichuridae</taxon>
        <taxon>Trichuris</taxon>
    </lineage>
</organism>
<dbReference type="WBParaSite" id="TMUE_1000005778.1">
    <property type="protein sequence ID" value="TMUE_1000005778.1"/>
    <property type="gene ID" value="WBGene00288010"/>
</dbReference>
<sequence>MSNGQFLPPIYRIANRDWHAKFNLARVLRRADRANSELAFVHPANVAMVDLDGDVPYGHKISNSVFLIPAVVVVSLIGFVVYKLFYILKEPVLTPKAIPEVAASVDALHMKKRCFILLPTIRAAFTA</sequence>
<evidence type="ECO:0000256" key="1">
    <source>
        <dbReference type="SAM" id="Phobius"/>
    </source>
</evidence>